<comment type="subcellular location">
    <subcellularLocation>
        <location evidence="1">Cytoplasm</location>
    </subcellularLocation>
</comment>
<dbReference type="PROSITE" id="PS51867">
    <property type="entry name" value="ZF_RING_GID"/>
    <property type="match status" value="1"/>
</dbReference>
<dbReference type="GO" id="GO:0005634">
    <property type="term" value="C:nucleus"/>
    <property type="evidence" value="ECO:0007669"/>
    <property type="project" value="TreeGrafter"/>
</dbReference>
<dbReference type="GO" id="GO:0061630">
    <property type="term" value="F:ubiquitin protein ligase activity"/>
    <property type="evidence" value="ECO:0007669"/>
    <property type="project" value="InterPro"/>
</dbReference>
<dbReference type="FunFam" id="3.30.40.10:FF:000143">
    <property type="entry name" value="Regulator of gluconeogenesis Rmd5"/>
    <property type="match status" value="1"/>
</dbReference>
<dbReference type="Pfam" id="PF13445">
    <property type="entry name" value="zf-RING_UBOX"/>
    <property type="match status" value="1"/>
</dbReference>
<dbReference type="Gene3D" id="3.30.40.10">
    <property type="entry name" value="Zinc/RING finger domain, C3HC4 (zinc finger)"/>
    <property type="match status" value="1"/>
</dbReference>
<evidence type="ECO:0000256" key="2">
    <source>
        <dbReference type="ARBA" id="ARBA00022490"/>
    </source>
</evidence>
<dbReference type="Pfam" id="PF10607">
    <property type="entry name" value="CTLH"/>
    <property type="match status" value="1"/>
</dbReference>
<comment type="caution">
    <text evidence="8">The sequence shown here is derived from an EMBL/GenBank/DDBJ whole genome shotgun (WGS) entry which is preliminary data.</text>
</comment>
<dbReference type="STRING" id="1157962.A0A250XIL2"/>
<feature type="zinc finger region" description="RING-Gid-type" evidence="6">
    <location>
        <begin position="325"/>
        <end position="368"/>
    </location>
</feature>
<dbReference type="SUPFAM" id="SSF57850">
    <property type="entry name" value="RING/U-box"/>
    <property type="match status" value="1"/>
</dbReference>
<dbReference type="InterPro" id="IPR013083">
    <property type="entry name" value="Znf_RING/FYVE/PHD"/>
</dbReference>
<keyword evidence="5" id="KW-0862">Zinc</keyword>
<sequence>MSLETVVEEAKKVSRRQGETQRETEKVIQNLQLLIEDVKARILNGESVKCVLERVGEQLGGELKKAVTQTKDLHSAIGKLGKALEKAMDLQLDICKAYREIPIDHVTLNKVIAEHFFREGRFEVGTQFAAEACVQATESLKLPYTAMHSILLQIKGRNLQPALEWALEHRKQLSSDGSPSSFEFRLHSLNFIATLKTSGQQAALSYAKLNFESYQHQFMPQIQRLMGCLLYHDKPLAAVKYRDLLSVSAWDEIAAEFMRQACSMMGQACESPLAVTIAAGTAALPPLFKLVAVMERNSQDLMGCEQLPVELELGNEFVFHSIFACPVSREQSTPDNPPMLLPCNHVLCEQSVMKIAKNRNRIFKCPYCPVEARADNLRPLIFPNIE</sequence>
<evidence type="ECO:0000313" key="9">
    <source>
        <dbReference type="Proteomes" id="UP000232323"/>
    </source>
</evidence>
<dbReference type="SMART" id="SM00757">
    <property type="entry name" value="CRA"/>
    <property type="match status" value="1"/>
</dbReference>
<keyword evidence="4 6" id="KW-0863">Zinc-finger</keyword>
<protein>
    <recommendedName>
        <fullName evidence="7">RING-Gid-type domain-containing protein</fullName>
    </recommendedName>
</protein>
<dbReference type="PANTHER" id="PTHR12170">
    <property type="entry name" value="MACROPHAGE ERYTHROBLAST ATTACHER-RELATED"/>
    <property type="match status" value="1"/>
</dbReference>
<dbReference type="InterPro" id="IPR001841">
    <property type="entry name" value="Znf_RING"/>
</dbReference>
<dbReference type="PANTHER" id="PTHR12170:SF3">
    <property type="entry name" value="GH10162P"/>
    <property type="match status" value="1"/>
</dbReference>
<evidence type="ECO:0000256" key="5">
    <source>
        <dbReference type="ARBA" id="ARBA00022833"/>
    </source>
</evidence>
<organism evidence="8 9">
    <name type="scientific">Chlamydomonas eustigma</name>
    <dbReference type="NCBI Taxonomy" id="1157962"/>
    <lineage>
        <taxon>Eukaryota</taxon>
        <taxon>Viridiplantae</taxon>
        <taxon>Chlorophyta</taxon>
        <taxon>core chlorophytes</taxon>
        <taxon>Chlorophyceae</taxon>
        <taxon>CS clade</taxon>
        <taxon>Chlamydomonadales</taxon>
        <taxon>Chlamydomonadaceae</taxon>
        <taxon>Chlamydomonas</taxon>
    </lineage>
</organism>
<name>A0A250XIL2_9CHLO</name>
<dbReference type="GO" id="GO:0043161">
    <property type="term" value="P:proteasome-mediated ubiquitin-dependent protein catabolic process"/>
    <property type="evidence" value="ECO:0007669"/>
    <property type="project" value="InterPro"/>
</dbReference>
<evidence type="ECO:0000313" key="8">
    <source>
        <dbReference type="EMBL" id="GAX82856.1"/>
    </source>
</evidence>
<dbReference type="InterPro" id="IPR024964">
    <property type="entry name" value="CTLH/CRA"/>
</dbReference>
<dbReference type="AlphaFoldDB" id="A0A250XIL2"/>
<dbReference type="GO" id="GO:0005737">
    <property type="term" value="C:cytoplasm"/>
    <property type="evidence" value="ECO:0007669"/>
    <property type="project" value="UniProtKB-SubCell"/>
</dbReference>
<dbReference type="GO" id="GO:0034657">
    <property type="term" value="C:GID complex"/>
    <property type="evidence" value="ECO:0007669"/>
    <property type="project" value="TreeGrafter"/>
</dbReference>
<dbReference type="InterPro" id="IPR027370">
    <property type="entry name" value="Znf-RING_euk"/>
</dbReference>
<evidence type="ECO:0000259" key="7">
    <source>
        <dbReference type="PROSITE" id="PS51867"/>
    </source>
</evidence>
<dbReference type="Proteomes" id="UP000232323">
    <property type="component" value="Unassembled WGS sequence"/>
</dbReference>
<dbReference type="CDD" id="cd16652">
    <property type="entry name" value="dRING_Rmd5p-like"/>
    <property type="match status" value="1"/>
</dbReference>
<evidence type="ECO:0000256" key="3">
    <source>
        <dbReference type="ARBA" id="ARBA00022723"/>
    </source>
</evidence>
<evidence type="ECO:0000256" key="6">
    <source>
        <dbReference type="PROSITE-ProRule" id="PRU01215"/>
    </source>
</evidence>
<dbReference type="EMBL" id="BEGY01000087">
    <property type="protein sequence ID" value="GAX82856.1"/>
    <property type="molecule type" value="Genomic_DNA"/>
</dbReference>
<keyword evidence="3" id="KW-0479">Metal-binding</keyword>
<dbReference type="InterPro" id="IPR037683">
    <property type="entry name" value="Rmd5_dRing"/>
</dbReference>
<dbReference type="SMART" id="SM00184">
    <property type="entry name" value="RING"/>
    <property type="match status" value="1"/>
</dbReference>
<dbReference type="InterPro" id="IPR044063">
    <property type="entry name" value="ZF_RING_GID"/>
</dbReference>
<accession>A0A250XIL2</accession>
<dbReference type="InterPro" id="IPR045098">
    <property type="entry name" value="Fyv10_fam"/>
</dbReference>
<dbReference type="GO" id="GO:0008270">
    <property type="term" value="F:zinc ion binding"/>
    <property type="evidence" value="ECO:0007669"/>
    <property type="project" value="UniProtKB-KW"/>
</dbReference>
<reference evidence="8 9" key="1">
    <citation type="submission" date="2017-08" db="EMBL/GenBank/DDBJ databases">
        <title>Acidophilic green algal genome provides insights into adaptation to an acidic environment.</title>
        <authorList>
            <person name="Hirooka S."/>
            <person name="Hirose Y."/>
            <person name="Kanesaki Y."/>
            <person name="Higuchi S."/>
            <person name="Fujiwara T."/>
            <person name="Onuma R."/>
            <person name="Era A."/>
            <person name="Ohbayashi R."/>
            <person name="Uzuka A."/>
            <person name="Nozaki H."/>
            <person name="Yoshikawa H."/>
            <person name="Miyagishima S.Y."/>
        </authorList>
    </citation>
    <scope>NUCLEOTIDE SEQUENCE [LARGE SCALE GENOMIC DNA]</scope>
    <source>
        <strain evidence="8 9">NIES-2499</strain>
    </source>
</reference>
<evidence type="ECO:0000256" key="4">
    <source>
        <dbReference type="ARBA" id="ARBA00022771"/>
    </source>
</evidence>
<dbReference type="OrthoDB" id="1933281at2759"/>
<keyword evidence="9" id="KW-1185">Reference proteome</keyword>
<feature type="domain" description="RING-Gid-type" evidence="7">
    <location>
        <begin position="325"/>
        <end position="368"/>
    </location>
</feature>
<dbReference type="InterPro" id="IPR013144">
    <property type="entry name" value="CRA_dom"/>
</dbReference>
<evidence type="ECO:0000256" key="1">
    <source>
        <dbReference type="ARBA" id="ARBA00004496"/>
    </source>
</evidence>
<gene>
    <name evidence="8" type="ORF">CEUSTIGMA_g10282.t1</name>
</gene>
<proteinExistence type="predicted"/>
<keyword evidence="2" id="KW-0963">Cytoplasm</keyword>